<accession>A0ABR4C6I6</accession>
<evidence type="ECO:0000313" key="3">
    <source>
        <dbReference type="Proteomes" id="UP001595075"/>
    </source>
</evidence>
<feature type="compositionally biased region" description="Polar residues" evidence="1">
    <location>
        <begin position="50"/>
        <end position="59"/>
    </location>
</feature>
<feature type="region of interest" description="Disordered" evidence="1">
    <location>
        <begin position="42"/>
        <end position="66"/>
    </location>
</feature>
<reference evidence="2 3" key="1">
    <citation type="journal article" date="2024" name="Commun. Biol.">
        <title>Comparative genomic analysis of thermophilic fungi reveals convergent evolutionary adaptations and gene losses.</title>
        <authorList>
            <person name="Steindorff A.S."/>
            <person name="Aguilar-Pontes M.V."/>
            <person name="Robinson A.J."/>
            <person name="Andreopoulos B."/>
            <person name="LaButti K."/>
            <person name="Kuo A."/>
            <person name="Mondo S."/>
            <person name="Riley R."/>
            <person name="Otillar R."/>
            <person name="Haridas S."/>
            <person name="Lipzen A."/>
            <person name="Grimwood J."/>
            <person name="Schmutz J."/>
            <person name="Clum A."/>
            <person name="Reid I.D."/>
            <person name="Moisan M.C."/>
            <person name="Butler G."/>
            <person name="Nguyen T.T.M."/>
            <person name="Dewar K."/>
            <person name="Conant G."/>
            <person name="Drula E."/>
            <person name="Henrissat B."/>
            <person name="Hansel C."/>
            <person name="Singer S."/>
            <person name="Hutchinson M.I."/>
            <person name="de Vries R.P."/>
            <person name="Natvig D.O."/>
            <person name="Powell A.J."/>
            <person name="Tsang A."/>
            <person name="Grigoriev I.V."/>
        </authorList>
    </citation>
    <scope>NUCLEOTIDE SEQUENCE [LARGE SCALE GENOMIC DNA]</scope>
    <source>
        <strain evidence="2 3">CBS 494.80</strain>
    </source>
</reference>
<dbReference type="Proteomes" id="UP001595075">
    <property type="component" value="Unassembled WGS sequence"/>
</dbReference>
<name>A0ABR4C6I6_9HELO</name>
<proteinExistence type="predicted"/>
<dbReference type="EMBL" id="JAZHXI010000012">
    <property type="protein sequence ID" value="KAL2065546.1"/>
    <property type="molecule type" value="Genomic_DNA"/>
</dbReference>
<sequence length="119" mass="13422">MAYRNISKTYVQEASVLELSTPFNSSSNALLRCHNAYPSFKPKLKPNPESRIQAQSQTKSKFKSETKSLVQTISSKRRLLPFHSHQSLHIGVFLTNNVSVYALIQPKNHPSNHQTTTLA</sequence>
<evidence type="ECO:0000313" key="2">
    <source>
        <dbReference type="EMBL" id="KAL2065546.1"/>
    </source>
</evidence>
<keyword evidence="3" id="KW-1185">Reference proteome</keyword>
<comment type="caution">
    <text evidence="2">The sequence shown here is derived from an EMBL/GenBank/DDBJ whole genome shotgun (WGS) entry which is preliminary data.</text>
</comment>
<evidence type="ECO:0000256" key="1">
    <source>
        <dbReference type="SAM" id="MobiDB-lite"/>
    </source>
</evidence>
<protein>
    <submittedName>
        <fullName evidence="2">Uncharacterized protein</fullName>
    </submittedName>
</protein>
<organism evidence="2 3">
    <name type="scientific">Oculimacula yallundae</name>
    <dbReference type="NCBI Taxonomy" id="86028"/>
    <lineage>
        <taxon>Eukaryota</taxon>
        <taxon>Fungi</taxon>
        <taxon>Dikarya</taxon>
        <taxon>Ascomycota</taxon>
        <taxon>Pezizomycotina</taxon>
        <taxon>Leotiomycetes</taxon>
        <taxon>Helotiales</taxon>
        <taxon>Ploettnerulaceae</taxon>
        <taxon>Oculimacula</taxon>
    </lineage>
</organism>
<gene>
    <name evidence="2" type="ORF">VTL71DRAFT_3216</name>
</gene>